<gene>
    <name evidence="2" type="ORF">HJG60_008274</name>
</gene>
<keyword evidence="1" id="KW-0472">Membrane</keyword>
<name>A0A833Z6T8_9CHIR</name>
<proteinExistence type="predicted"/>
<accession>A0A833Z6T8</accession>
<organism evidence="2 3">
    <name type="scientific">Phyllostomus discolor</name>
    <name type="common">pale spear-nosed bat</name>
    <dbReference type="NCBI Taxonomy" id="89673"/>
    <lineage>
        <taxon>Eukaryota</taxon>
        <taxon>Metazoa</taxon>
        <taxon>Chordata</taxon>
        <taxon>Craniata</taxon>
        <taxon>Vertebrata</taxon>
        <taxon>Euteleostomi</taxon>
        <taxon>Mammalia</taxon>
        <taxon>Eutheria</taxon>
        <taxon>Laurasiatheria</taxon>
        <taxon>Chiroptera</taxon>
        <taxon>Yangochiroptera</taxon>
        <taxon>Phyllostomidae</taxon>
        <taxon>Phyllostominae</taxon>
        <taxon>Phyllostomus</taxon>
    </lineage>
</organism>
<dbReference type="EMBL" id="JABVXQ010000010">
    <property type="protein sequence ID" value="KAF6088449.1"/>
    <property type="molecule type" value="Genomic_DNA"/>
</dbReference>
<reference evidence="2 3" key="1">
    <citation type="journal article" date="2020" name="Nature">
        <title>Six reference-quality genomes reveal evolution of bat adaptations.</title>
        <authorList>
            <person name="Jebb D."/>
            <person name="Huang Z."/>
            <person name="Pippel M."/>
            <person name="Hughes G.M."/>
            <person name="Lavrichenko K."/>
            <person name="Devanna P."/>
            <person name="Winkler S."/>
            <person name="Jermiin L.S."/>
            <person name="Skirmuntt E.C."/>
            <person name="Katzourakis A."/>
            <person name="Burkitt-Gray L."/>
            <person name="Ray D.A."/>
            <person name="Sullivan K.A.M."/>
            <person name="Roscito J.G."/>
            <person name="Kirilenko B.M."/>
            <person name="Davalos L.M."/>
            <person name="Corthals A.P."/>
            <person name="Power M.L."/>
            <person name="Jones G."/>
            <person name="Ransome R.D."/>
            <person name="Dechmann D.K.N."/>
            <person name="Locatelli A.G."/>
            <person name="Puechmaille S.J."/>
            <person name="Fedrigo O."/>
            <person name="Jarvis E.D."/>
            <person name="Hiller M."/>
            <person name="Vernes S.C."/>
            <person name="Myers E.W."/>
            <person name="Teeling E.C."/>
        </authorList>
    </citation>
    <scope>NUCLEOTIDE SEQUENCE [LARGE SCALE GENOMIC DNA]</scope>
    <source>
        <strain evidence="2">Bat1K_MPI-CBG_1</strain>
    </source>
</reference>
<evidence type="ECO:0000313" key="2">
    <source>
        <dbReference type="EMBL" id="KAF6088449.1"/>
    </source>
</evidence>
<sequence length="121" mass="13804">MLAPHLSATTILLSVFIDVAELPCTNRIIKYLSFCHQLISLSIVSSRFIHVTVWGRIIFSRLNSIVCVAFTFFIYKLKNPTQNMTLTLCSIAWMDSKDITLSAISQSYDLTHVWNLMNKMS</sequence>
<comment type="caution">
    <text evidence="2">The sequence shown here is derived from an EMBL/GenBank/DDBJ whole genome shotgun (WGS) entry which is preliminary data.</text>
</comment>
<evidence type="ECO:0000256" key="1">
    <source>
        <dbReference type="SAM" id="Phobius"/>
    </source>
</evidence>
<keyword evidence="1" id="KW-1133">Transmembrane helix</keyword>
<evidence type="ECO:0000313" key="3">
    <source>
        <dbReference type="Proteomes" id="UP000664940"/>
    </source>
</evidence>
<feature type="transmembrane region" description="Helical" evidence="1">
    <location>
        <begin position="57"/>
        <end position="75"/>
    </location>
</feature>
<dbReference type="Proteomes" id="UP000664940">
    <property type="component" value="Unassembled WGS sequence"/>
</dbReference>
<protein>
    <submittedName>
        <fullName evidence="2">Uncharacterized protein</fullName>
    </submittedName>
</protein>
<dbReference type="AlphaFoldDB" id="A0A833Z6T8"/>
<keyword evidence="1" id="KW-0812">Transmembrane</keyword>